<dbReference type="Pfam" id="PF08311">
    <property type="entry name" value="Mad3_BUB1_I"/>
    <property type="match status" value="1"/>
</dbReference>
<dbReference type="Proteomes" id="UP001497392">
    <property type="component" value="Unassembled WGS sequence"/>
</dbReference>
<dbReference type="PANTHER" id="PTHR14030">
    <property type="entry name" value="MITOTIC CHECKPOINT SERINE/THREONINE-PROTEIN KINASE BUB1"/>
    <property type="match status" value="1"/>
</dbReference>
<feature type="region of interest" description="Disordered" evidence="1">
    <location>
        <begin position="425"/>
        <end position="465"/>
    </location>
</feature>
<sequence>MDWETSKENFQPLKQGRHPTKLLEPLAKAPVKVDECAEQERRKYWKELEEYAGSDPLELWLRFIKWTQDTFKSGGHKAELLPLLERCTRELQGDARYKKDIRYLRVWIQYEHDIGQEFAMYYIAYAAFSELRGNFTRAESIYQQGLESEAALRGLRGRLDPYQRFSLPMILQERRALRKAQEGNAGLPEDADLAPARAALGTLRSTKHRAPRPRQAPSGAGGVARPKRKGIFGPGNEPSKQSGGLEIFVDDEFQSGGRQPSPGGLLSSAAAGPSGTTWAQLGTFEQTRKENVQQAGAWAGQKLKQKKALVVPAAEALEVLEDEDLAAQPGAPARAAAAPQGTLRQRLDAGDLQEHLREDPLRLHKDVEAAGASSGPHMGAQAEAPRAQPAAKRKREESFAWDSAALIAGTDELSFEELRGQQWLARQPQPDQATQGSPGGMSADMELSSPEPPSKDEEMPSVLQLASQASDSLRAVQGSLTAAAERGDQVRLGRSTSLSGSPEMDKAAEPVQAATPTSRSAMSEQITGVSQALGNLGSMRASEPMQSHMPATGGDVTMATQAAFSELNGMFTSSPLEGRQQLSQLPGAGTADMQAQQAAASAADVTMVTRNTFDSVNSMFQGALPQNSAWPQQAPDAAQNRTRMSLAGPKTARLFAGEPGAHAQRATLGPEPTVTISTQAAFSTLNDMFKSDLPHEGSRGRMGRLAMQPDEAMQKRPDSAEGFPVYEDTQLLPPASVLEHAAPGQQDGSQAMQMYEDTQFLGGAAPSPQPTAPQMQLYEDTQFMQENSAAMPARRAGPQLMQSHSSGLHGIEETQLSQLDAHTAAAPSPGFQLYEDTQFISAPVAASGGLARRQRPLLPAANFPMINGMGTPGIAGGHEGHTAFLAENVRPPTPAAPASDTFDSPTKNKENGGCSPMPSSDQRLLSDPMVEQGVLRDIHPARAADLGISIADTGYERDDEDENAMPALDRLRLGGSVVQDDFEVFSNVTARQLFHTNGGI</sequence>
<proteinExistence type="predicted"/>
<dbReference type="InterPro" id="IPR013212">
    <property type="entry name" value="Mad3/Bub1_I"/>
</dbReference>
<protein>
    <submittedName>
        <fullName evidence="3">G342 protein</fullName>
    </submittedName>
</protein>
<dbReference type="EMBL" id="CAXHTA020000001">
    <property type="protein sequence ID" value="CAL5218640.1"/>
    <property type="molecule type" value="Genomic_DNA"/>
</dbReference>
<accession>A0ABP1FJ64</accession>
<dbReference type="Gene3D" id="1.25.40.430">
    <property type="match status" value="1"/>
</dbReference>
<feature type="region of interest" description="Disordered" evidence="1">
    <location>
        <begin position="202"/>
        <end position="277"/>
    </location>
</feature>
<dbReference type="SMART" id="SM00777">
    <property type="entry name" value="Mad3_BUB1_I"/>
    <property type="match status" value="1"/>
</dbReference>
<dbReference type="PROSITE" id="PS51489">
    <property type="entry name" value="BUB1_N"/>
    <property type="match status" value="1"/>
</dbReference>
<feature type="domain" description="BUB1 N-terminal" evidence="2">
    <location>
        <begin position="44"/>
        <end position="199"/>
    </location>
</feature>
<reference evidence="3 4" key="1">
    <citation type="submission" date="2024-06" db="EMBL/GenBank/DDBJ databases">
        <authorList>
            <person name="Kraege A."/>
            <person name="Thomma B."/>
        </authorList>
    </citation>
    <scope>NUCLEOTIDE SEQUENCE [LARGE SCALE GENOMIC DNA]</scope>
</reference>
<feature type="region of interest" description="Disordered" evidence="1">
    <location>
        <begin position="370"/>
        <end position="396"/>
    </location>
</feature>
<feature type="compositionally biased region" description="Polar residues" evidence="1">
    <location>
        <begin position="514"/>
        <end position="524"/>
    </location>
</feature>
<evidence type="ECO:0000313" key="3">
    <source>
        <dbReference type="EMBL" id="CAL5218640.1"/>
    </source>
</evidence>
<feature type="region of interest" description="Disordered" evidence="1">
    <location>
        <begin position="891"/>
        <end position="925"/>
    </location>
</feature>
<evidence type="ECO:0000256" key="1">
    <source>
        <dbReference type="SAM" id="MobiDB-lite"/>
    </source>
</evidence>
<dbReference type="InterPro" id="IPR015661">
    <property type="entry name" value="Bub1/Mad3"/>
</dbReference>
<evidence type="ECO:0000259" key="2">
    <source>
        <dbReference type="PROSITE" id="PS51489"/>
    </source>
</evidence>
<dbReference type="PANTHER" id="PTHR14030:SF4">
    <property type="entry name" value="BUB1 KINASE, ISOFORM A-RELATED"/>
    <property type="match status" value="1"/>
</dbReference>
<keyword evidence="4" id="KW-1185">Reference proteome</keyword>
<evidence type="ECO:0000313" key="4">
    <source>
        <dbReference type="Proteomes" id="UP001497392"/>
    </source>
</evidence>
<comment type="caution">
    <text evidence="3">The sequence shown here is derived from an EMBL/GenBank/DDBJ whole genome shotgun (WGS) entry which is preliminary data.</text>
</comment>
<name>A0ABP1FJ64_9CHLO</name>
<feature type="compositionally biased region" description="Low complexity" evidence="1">
    <location>
        <begin position="380"/>
        <end position="390"/>
    </location>
</feature>
<gene>
    <name evidence="3" type="primary">g342</name>
    <name evidence="3" type="ORF">VP750_LOCUS299</name>
</gene>
<feature type="region of interest" description="Disordered" evidence="1">
    <location>
        <begin position="481"/>
        <end position="524"/>
    </location>
</feature>
<organism evidence="3 4">
    <name type="scientific">Coccomyxa viridis</name>
    <dbReference type="NCBI Taxonomy" id="1274662"/>
    <lineage>
        <taxon>Eukaryota</taxon>
        <taxon>Viridiplantae</taxon>
        <taxon>Chlorophyta</taxon>
        <taxon>core chlorophytes</taxon>
        <taxon>Trebouxiophyceae</taxon>
        <taxon>Trebouxiophyceae incertae sedis</taxon>
        <taxon>Coccomyxaceae</taxon>
        <taxon>Coccomyxa</taxon>
    </lineage>
</organism>